<evidence type="ECO:0000313" key="2">
    <source>
        <dbReference type="Proteomes" id="UP000034103"/>
    </source>
</evidence>
<dbReference type="Proteomes" id="UP000034103">
    <property type="component" value="Chromosome"/>
</dbReference>
<sequence>MTTSNYDSELTVLGLPAAKGRWLLIIYQYDETNIDVILYW</sequence>
<organism evidence="1 2">
    <name type="scientific">Microcystis aeruginosa NIES-2549</name>
    <dbReference type="NCBI Taxonomy" id="1641812"/>
    <lineage>
        <taxon>Bacteria</taxon>
        <taxon>Bacillati</taxon>
        <taxon>Cyanobacteriota</taxon>
        <taxon>Cyanophyceae</taxon>
        <taxon>Oscillatoriophycideae</taxon>
        <taxon>Chroococcales</taxon>
        <taxon>Microcystaceae</taxon>
        <taxon>Microcystis</taxon>
    </lineage>
</organism>
<protein>
    <submittedName>
        <fullName evidence="1">Oxalate/formate antiporter (OxlT-2)</fullName>
    </submittedName>
</protein>
<name>A0A0F6U4G4_MICAE</name>
<dbReference type="EMBL" id="CP011304">
    <property type="protein sequence ID" value="AKE64814.1"/>
    <property type="molecule type" value="Genomic_DNA"/>
</dbReference>
<dbReference type="RefSeq" id="WP_268807336.1">
    <property type="nucleotide sequence ID" value="NZ_CP011304.1"/>
</dbReference>
<gene>
    <name evidence="1" type="ORF">MYAER_2470</name>
</gene>
<proteinExistence type="predicted"/>
<dbReference type="PATRIC" id="fig|1641812.3.peg.2555"/>
<reference evidence="1 2" key="1">
    <citation type="journal article" date="2015" name="Genome Announc.">
        <title>Complete Genome Sequence of Microcystis aeruginosa NIES-2549, a Bloom-Forming Cyanobacterium from Lake Kasumigaura, Japan.</title>
        <authorList>
            <person name="Yamaguchi H."/>
            <person name="Suzuki S."/>
            <person name="Tanabe Y."/>
            <person name="Osana Y."/>
            <person name="Shimura Y."/>
            <person name="Ishida K."/>
            <person name="Kawachi M."/>
        </authorList>
    </citation>
    <scope>NUCLEOTIDE SEQUENCE [LARGE SCALE GENOMIC DNA]</scope>
    <source>
        <strain evidence="1 2">NIES-2549</strain>
    </source>
</reference>
<dbReference type="HOGENOM" id="CLU_3292395_0_0_3"/>
<accession>A0A0F6U4G4</accession>
<evidence type="ECO:0000313" key="1">
    <source>
        <dbReference type="EMBL" id="AKE64814.1"/>
    </source>
</evidence>
<dbReference type="AlphaFoldDB" id="A0A0F6U4G4"/>